<feature type="transmembrane region" description="Helical" evidence="8">
    <location>
        <begin position="121"/>
        <end position="139"/>
    </location>
</feature>
<proteinExistence type="inferred from homology"/>
<reference evidence="9" key="1">
    <citation type="journal article" date="2015" name="Int. J. Syst. Evol. Microbiol.">
        <title>Rhizobium alvei sp. nov., isolated from a freshwater river.</title>
        <authorList>
            <person name="Sheu S.Y."/>
            <person name="Huang H.W."/>
            <person name="Young C.C."/>
            <person name="Chen W.M."/>
        </authorList>
    </citation>
    <scope>NUCLEOTIDE SEQUENCE</scope>
    <source>
        <strain evidence="9">TNR-22</strain>
    </source>
</reference>
<evidence type="ECO:0000256" key="1">
    <source>
        <dbReference type="ARBA" id="ARBA00004651"/>
    </source>
</evidence>
<evidence type="ECO:0000313" key="10">
    <source>
        <dbReference type="Proteomes" id="UP001174932"/>
    </source>
</evidence>
<dbReference type="PANTHER" id="PTHR30269:SF23">
    <property type="entry name" value="MEMBRANE TRANSPORTER PROTEIN YDHB-RELATED"/>
    <property type="match status" value="1"/>
</dbReference>
<keyword evidence="10" id="KW-1185">Reference proteome</keyword>
<protein>
    <recommendedName>
        <fullName evidence="8">Probable membrane transporter protein</fullName>
    </recommendedName>
</protein>
<evidence type="ECO:0000256" key="7">
    <source>
        <dbReference type="ARBA" id="ARBA00023136"/>
    </source>
</evidence>
<dbReference type="PANTHER" id="PTHR30269">
    <property type="entry name" value="TRANSMEMBRANE PROTEIN YFCA"/>
    <property type="match status" value="1"/>
</dbReference>
<name>A0ABT8YPG4_9HYPH</name>
<dbReference type="Proteomes" id="UP001174932">
    <property type="component" value="Unassembled WGS sequence"/>
</dbReference>
<keyword evidence="3" id="KW-0813">Transport</keyword>
<dbReference type="Pfam" id="PF01925">
    <property type="entry name" value="TauE"/>
    <property type="match status" value="1"/>
</dbReference>
<feature type="transmembrane region" description="Helical" evidence="8">
    <location>
        <begin position="189"/>
        <end position="211"/>
    </location>
</feature>
<comment type="caution">
    <text evidence="9">The sequence shown here is derived from an EMBL/GenBank/DDBJ whole genome shotgun (WGS) entry which is preliminary data.</text>
</comment>
<keyword evidence="7 8" id="KW-0472">Membrane</keyword>
<sequence length="242" mass="25755">MTVLPALLLIVASFFTSMLTASFGIGGGLVLLSLMTYVMPVAALIPVHGAVQFGSNAGRALLQRRFIAWRELAAFVAGGAIGAFVGAHMVIRLPDSWLQLALGLFILLVTWAKLPKVDRLGLGLFAVSGAVTTFLTMFLGATGPLNAAASEKTFPDRRVMVATLAALMTSQHILKVLAFGAAGFAFFHWLPLVGLMILTGFAGTKLGLILLGKLPEQAFRTILRWIMTVIAIDMVRRGLGAF</sequence>
<evidence type="ECO:0000256" key="6">
    <source>
        <dbReference type="ARBA" id="ARBA00022989"/>
    </source>
</evidence>
<evidence type="ECO:0000256" key="8">
    <source>
        <dbReference type="RuleBase" id="RU363041"/>
    </source>
</evidence>
<dbReference type="EMBL" id="JAUOZU010000012">
    <property type="protein sequence ID" value="MDO6965600.1"/>
    <property type="molecule type" value="Genomic_DNA"/>
</dbReference>
<gene>
    <name evidence="9" type="ORF">Q4481_16670</name>
</gene>
<dbReference type="InterPro" id="IPR002781">
    <property type="entry name" value="TM_pro_TauE-like"/>
</dbReference>
<feature type="transmembrane region" description="Helical" evidence="8">
    <location>
        <begin position="30"/>
        <end position="51"/>
    </location>
</feature>
<feature type="transmembrane region" description="Helical" evidence="8">
    <location>
        <begin position="97"/>
        <end position="114"/>
    </location>
</feature>
<feature type="transmembrane region" description="Helical" evidence="8">
    <location>
        <begin position="72"/>
        <end position="91"/>
    </location>
</feature>
<accession>A0ABT8YPG4</accession>
<keyword evidence="4 8" id="KW-1003">Cell membrane</keyword>
<keyword evidence="5 8" id="KW-0812">Transmembrane</keyword>
<organism evidence="9 10">
    <name type="scientific">Rhizobium alvei</name>
    <dbReference type="NCBI Taxonomy" id="1132659"/>
    <lineage>
        <taxon>Bacteria</taxon>
        <taxon>Pseudomonadati</taxon>
        <taxon>Pseudomonadota</taxon>
        <taxon>Alphaproteobacteria</taxon>
        <taxon>Hyphomicrobiales</taxon>
        <taxon>Rhizobiaceae</taxon>
        <taxon>Rhizobium/Agrobacterium group</taxon>
        <taxon>Rhizobium</taxon>
    </lineage>
</organism>
<evidence type="ECO:0000313" key="9">
    <source>
        <dbReference type="EMBL" id="MDO6965600.1"/>
    </source>
</evidence>
<reference evidence="9" key="2">
    <citation type="submission" date="2023-07" db="EMBL/GenBank/DDBJ databases">
        <authorList>
            <person name="Shen H."/>
        </authorList>
    </citation>
    <scope>NUCLEOTIDE SEQUENCE</scope>
    <source>
        <strain evidence="9">TNR-22</strain>
    </source>
</reference>
<dbReference type="RefSeq" id="WP_304377533.1">
    <property type="nucleotide sequence ID" value="NZ_JAUOZU010000012.1"/>
</dbReference>
<comment type="subcellular location">
    <subcellularLocation>
        <location evidence="1 8">Cell membrane</location>
        <topology evidence="1 8">Multi-pass membrane protein</topology>
    </subcellularLocation>
</comment>
<evidence type="ECO:0000256" key="5">
    <source>
        <dbReference type="ARBA" id="ARBA00022692"/>
    </source>
</evidence>
<evidence type="ECO:0000256" key="3">
    <source>
        <dbReference type="ARBA" id="ARBA00022448"/>
    </source>
</evidence>
<evidence type="ECO:0000256" key="4">
    <source>
        <dbReference type="ARBA" id="ARBA00022475"/>
    </source>
</evidence>
<keyword evidence="6 8" id="KW-1133">Transmembrane helix</keyword>
<dbReference type="InterPro" id="IPR052017">
    <property type="entry name" value="TSUP"/>
</dbReference>
<comment type="similarity">
    <text evidence="2 8">Belongs to the 4-toluene sulfonate uptake permease (TSUP) (TC 2.A.102) family.</text>
</comment>
<evidence type="ECO:0000256" key="2">
    <source>
        <dbReference type="ARBA" id="ARBA00009142"/>
    </source>
</evidence>